<dbReference type="InterPro" id="IPR007110">
    <property type="entry name" value="Ig-like_dom"/>
</dbReference>
<evidence type="ECO:0000256" key="1">
    <source>
        <dbReference type="ARBA" id="ARBA00022737"/>
    </source>
</evidence>
<feature type="domain" description="Fibronectin type-III" evidence="7">
    <location>
        <begin position="613"/>
        <end position="724"/>
    </location>
</feature>
<feature type="region of interest" description="Disordered" evidence="4">
    <location>
        <begin position="1408"/>
        <end position="1538"/>
    </location>
</feature>
<dbReference type="InterPro" id="IPR003598">
    <property type="entry name" value="Ig_sub2"/>
</dbReference>
<dbReference type="InterPro" id="IPR003961">
    <property type="entry name" value="FN3_dom"/>
</dbReference>
<keyword evidence="3" id="KW-0393">Immunoglobulin domain</keyword>
<keyword evidence="5" id="KW-0812">Transmembrane</keyword>
<feature type="domain" description="Fibronectin type-III" evidence="7">
    <location>
        <begin position="932"/>
        <end position="1026"/>
    </location>
</feature>
<evidence type="ECO:0000259" key="6">
    <source>
        <dbReference type="PROSITE" id="PS50835"/>
    </source>
</evidence>
<feature type="compositionally biased region" description="Polar residues" evidence="4">
    <location>
        <begin position="1496"/>
        <end position="1530"/>
    </location>
</feature>
<dbReference type="Pfam" id="PF07679">
    <property type="entry name" value="I-set"/>
    <property type="match status" value="3"/>
</dbReference>
<comment type="caution">
    <text evidence="8">The sequence shown here is derived from an EMBL/GenBank/DDBJ whole genome shotgun (WGS) entry which is preliminary data.</text>
</comment>
<feature type="transmembrane region" description="Helical" evidence="5">
    <location>
        <begin position="1066"/>
        <end position="1089"/>
    </location>
</feature>
<feature type="compositionally biased region" description="Low complexity" evidence="4">
    <location>
        <begin position="1425"/>
        <end position="1445"/>
    </location>
</feature>
<evidence type="ECO:0000256" key="4">
    <source>
        <dbReference type="SAM" id="MobiDB-lite"/>
    </source>
</evidence>
<dbReference type="InterPro" id="IPR013783">
    <property type="entry name" value="Ig-like_fold"/>
</dbReference>
<keyword evidence="1" id="KW-0677">Repeat</keyword>
<dbReference type="GO" id="GO:0016020">
    <property type="term" value="C:membrane"/>
    <property type="evidence" value="ECO:0007669"/>
    <property type="project" value="UniProtKB-SubCell"/>
</dbReference>
<accession>A0A8J4TPE6</accession>
<feature type="compositionally biased region" description="Polar residues" evidence="4">
    <location>
        <begin position="1641"/>
        <end position="1650"/>
    </location>
</feature>
<protein>
    <submittedName>
        <fullName evidence="8">Roundabout 1</fullName>
    </submittedName>
</protein>
<evidence type="ECO:0000313" key="9">
    <source>
        <dbReference type="Proteomes" id="UP000748531"/>
    </source>
</evidence>
<dbReference type="Pfam" id="PF13927">
    <property type="entry name" value="Ig_3"/>
    <property type="match status" value="1"/>
</dbReference>
<dbReference type="GO" id="GO:0098609">
    <property type="term" value="P:cell-cell adhesion"/>
    <property type="evidence" value="ECO:0007669"/>
    <property type="project" value="TreeGrafter"/>
</dbReference>
<dbReference type="InterPro" id="IPR003599">
    <property type="entry name" value="Ig_sub"/>
</dbReference>
<dbReference type="InterPro" id="IPR013098">
    <property type="entry name" value="Ig_I-set"/>
</dbReference>
<dbReference type="SUPFAM" id="SSF49265">
    <property type="entry name" value="Fibronectin type III"/>
    <property type="match status" value="2"/>
</dbReference>
<feature type="compositionally biased region" description="Pro residues" evidence="4">
    <location>
        <begin position="1584"/>
        <end position="1595"/>
    </location>
</feature>
<feature type="region of interest" description="Disordered" evidence="4">
    <location>
        <begin position="1636"/>
        <end position="1688"/>
    </location>
</feature>
<dbReference type="SMART" id="SM00409">
    <property type="entry name" value="IG"/>
    <property type="match status" value="5"/>
</dbReference>
<reference evidence="8" key="1">
    <citation type="submission" date="2019-05" db="EMBL/GenBank/DDBJ databases">
        <title>Annotation for the trematode Paragonimus heterotremus.</title>
        <authorList>
            <person name="Choi Y.-J."/>
        </authorList>
    </citation>
    <scope>NUCLEOTIDE SEQUENCE</scope>
    <source>
        <strain evidence="8">LC</strain>
    </source>
</reference>
<keyword evidence="2" id="KW-1015">Disulfide bond</keyword>
<evidence type="ECO:0000313" key="8">
    <source>
        <dbReference type="EMBL" id="KAF5405796.1"/>
    </source>
</evidence>
<dbReference type="PROSITE" id="PS50853">
    <property type="entry name" value="FN3"/>
    <property type="match status" value="2"/>
</dbReference>
<feature type="domain" description="Ig-like" evidence="6">
    <location>
        <begin position="38"/>
        <end position="120"/>
    </location>
</feature>
<proteinExistence type="predicted"/>
<gene>
    <name evidence="8" type="ORF">PHET_00706</name>
</gene>
<keyword evidence="9" id="KW-1185">Reference proteome</keyword>
<feature type="domain" description="Ig-like" evidence="6">
    <location>
        <begin position="129"/>
        <end position="241"/>
    </location>
</feature>
<feature type="domain" description="Ig-like" evidence="6">
    <location>
        <begin position="244"/>
        <end position="324"/>
    </location>
</feature>
<dbReference type="Gene3D" id="2.60.40.10">
    <property type="entry name" value="Immunoglobulins"/>
    <property type="match status" value="8"/>
</dbReference>
<keyword evidence="5" id="KW-1133">Transmembrane helix</keyword>
<organism evidence="8 9">
    <name type="scientific">Paragonimus heterotremus</name>
    <dbReference type="NCBI Taxonomy" id="100268"/>
    <lineage>
        <taxon>Eukaryota</taxon>
        <taxon>Metazoa</taxon>
        <taxon>Spiralia</taxon>
        <taxon>Lophotrochozoa</taxon>
        <taxon>Platyhelminthes</taxon>
        <taxon>Trematoda</taxon>
        <taxon>Digenea</taxon>
        <taxon>Plagiorchiida</taxon>
        <taxon>Troglotremata</taxon>
        <taxon>Troglotrematidae</taxon>
        <taxon>Paragonimus</taxon>
    </lineage>
</organism>
<dbReference type="PANTHER" id="PTHR44170">
    <property type="entry name" value="PROTEIN SIDEKICK"/>
    <property type="match status" value="1"/>
</dbReference>
<keyword evidence="5" id="KW-0472">Membrane</keyword>
<dbReference type="FunFam" id="2.60.40.10:FF:000032">
    <property type="entry name" value="palladin isoform X1"/>
    <property type="match status" value="2"/>
</dbReference>
<name>A0A8J4TPE6_9TREM</name>
<dbReference type="SMART" id="SM00408">
    <property type="entry name" value="IGc2"/>
    <property type="match status" value="4"/>
</dbReference>
<feature type="compositionally biased region" description="Polar residues" evidence="4">
    <location>
        <begin position="1672"/>
        <end position="1686"/>
    </location>
</feature>
<dbReference type="InterPro" id="IPR036116">
    <property type="entry name" value="FN3_sf"/>
</dbReference>
<feature type="domain" description="Ig-like" evidence="6">
    <location>
        <begin position="329"/>
        <end position="424"/>
    </location>
</feature>
<feature type="region of interest" description="Disordered" evidence="4">
    <location>
        <begin position="1577"/>
        <end position="1601"/>
    </location>
</feature>
<evidence type="ECO:0000256" key="2">
    <source>
        <dbReference type="ARBA" id="ARBA00023157"/>
    </source>
</evidence>
<dbReference type="SUPFAM" id="SSF48726">
    <property type="entry name" value="Immunoglobulin"/>
    <property type="match status" value="5"/>
</dbReference>
<evidence type="ECO:0000259" key="7">
    <source>
        <dbReference type="PROSITE" id="PS50853"/>
    </source>
</evidence>
<dbReference type="InterPro" id="IPR036179">
    <property type="entry name" value="Ig-like_dom_sf"/>
</dbReference>
<dbReference type="OrthoDB" id="428111at2759"/>
<dbReference type="CDD" id="cd00063">
    <property type="entry name" value="FN3"/>
    <property type="match status" value="2"/>
</dbReference>
<evidence type="ECO:0000256" key="5">
    <source>
        <dbReference type="SAM" id="Phobius"/>
    </source>
</evidence>
<dbReference type="EMBL" id="LUCH01000202">
    <property type="protein sequence ID" value="KAF5405796.1"/>
    <property type="molecule type" value="Genomic_DNA"/>
</dbReference>
<evidence type="ECO:0000256" key="3">
    <source>
        <dbReference type="ARBA" id="ARBA00023319"/>
    </source>
</evidence>
<sequence length="1725" mass="190387">MRTSTDWIVILLCYWCAFLSEVILLRNDKTLMESLRSPVIRTPPTDVFSAEGVLEFVCQADGFPKPIINWYDGSTGQKVIDRVPTSGSTSGIHVNQHYGRLMVSNPTKNKIYTFYCNASNIAGWITSQPPVKGALAYLDSSFRQNPMDKTVHEGDRVLLECRPPKGIPAPNVMWLKDDKPIAAQPALSQSMNLTTFSKPMTHVTEEGNLQLNAVSLVDSGPYTCVAVNSAGQVKSTQGHLTVEPRVRFLETPKDIRVRQGMSAKFHCRTEGNQLVQWSRADGIIDPTRAELAEGYLLLKNVQFSDAGIYICAASGSIAADAVLTVETPPTFSRTPDDLTVHEGQTAVFQCITTGYPKPSIYWELADKTPVFPSDTSLSISMTNRIYLHKEGRLEIRNVQLTDAGKYQCTAHSSVDRIHSSAILHVIPRSSNKTHSISRLDLSTSKQESSRSEHQTYFTIAPIIGLPPVNQTRHVGDVVTLDCELGITKSLALASTQSLSSDPGMVANPSATDWTIAWQRATVATKGLLQQLDFSGFVDEQRYSLLPGGSLQIFDAQLTDTGIYTCSARVPFNLPMPEFQSPHLLQSNWTAHLNIVPRGTPIHTDVGHENPLSPPRGLKVTNLTDTTVTLAWEESNWADPGLSAPDLNHHAENQPLQVAYWVEFYRFDRPLDGWTVVESNWPATTVKIGGLQPNTAYHFLIRPRWNFGRVGWASLPLGPVITLPASDKKIVSDDWELDTHLLTKDLVNTVRNVQIHSLNWYAVAPQSLRVSWTVLEKPNVLSLLNGYTIYYHKISLIQCIAGTLDGVNNDPVIFDPNAYCSLQTRSSEPTNDLYLRLQELQHLRVSADINLPQSMGPILNTDVKAGYGFNGAETNANKPTVYEGSGLLRDLEPFHCYKISVKAHTMSPLLGKIEGRESIPQMALTFESFPSLPPERIEARWITEENIELSWFAPPVMGWNGLLIGYAIYVYDELAHNHQTINISYSELQTHVDGLDGPTTYFIQMAAINCKGVGLRSKPLRLDPALKRRGLGVGWSFDDATGLALKSPNIQGRQMDNEQKQLINQPWFIITMVSSLLLWFTLIGLITFCCRRQRQTFRKSAVGGSVLIANTSQCGSLTGDCTATSSVQTNGLTNERMRLNNRHKNDQNLLQLEPLIQTSTVPTEHDLRGTLHRTNSHNPSKHTLHSTEEQQTYGVYSVTNSEYEHQQWTPILLDTQFNRKPLYTLPLSTADNMGTGMYTANGTLLNGPQLNRPLTTTTNTIDSLNQNPNSPHPTLMQMPTAMLNYSSVCSPQSQAYLTYQPQMITLSQSITEFPHPNSIFDRQLPYPSSSHTVGGFVGNSGLPLVAPVAQLASHHPNVVQLAPAPSIVESISSSVSVTPYATASIIQSHLPPEHSTNYRADQRFDDGRSCLTAGQTSAPIHNGPVSRCSGQSSYSSSDGSTSYSGGRMRSLENQEGSSTDDKQTKYPSGRINGPQGEYFPPNQRINNSDVEHEPGRRSSTPVRSNNGVVIRNNRSTPSNQSKSDSTASTNTHHSEEQPRFWCNESINSANRASMYNVPNTALTYLGQIRGTEADSIYSVADDDIPPPPASPPPPAPHKTSLPVRINRPVGYAVEIMGQQTERSPNVGDFALNTTIPYKDNARTPNQMNGKNSVYDMNATSSDGDSDPGYPNTCHGSRTNPDSQQTNEHSVKPVAFRPNCEPVIRSATLCTQLPSDEQQNSTYAQVY</sequence>
<dbReference type="SMART" id="SM00060">
    <property type="entry name" value="FN3"/>
    <property type="match status" value="3"/>
</dbReference>
<dbReference type="PROSITE" id="PS50835">
    <property type="entry name" value="IG_LIKE"/>
    <property type="match status" value="5"/>
</dbReference>
<dbReference type="Proteomes" id="UP000748531">
    <property type="component" value="Unassembled WGS sequence"/>
</dbReference>
<feature type="domain" description="Ig-like" evidence="6">
    <location>
        <begin position="461"/>
        <end position="567"/>
    </location>
</feature>
<dbReference type="PANTHER" id="PTHR44170:SF54">
    <property type="entry name" value="FI24025P1"/>
    <property type="match status" value="1"/>
</dbReference>